<evidence type="ECO:0000259" key="7">
    <source>
        <dbReference type="Pfam" id="PF17917"/>
    </source>
</evidence>
<dbReference type="InterPro" id="IPR012337">
    <property type="entry name" value="RNaseH-like_sf"/>
</dbReference>
<dbReference type="Gene3D" id="3.30.420.10">
    <property type="entry name" value="Ribonuclease H-like superfamily/Ribonuclease H"/>
    <property type="match status" value="1"/>
</dbReference>
<gene>
    <name evidence="8" type="primary">pol_878</name>
    <name evidence="8" type="ORF">CK203_037133</name>
</gene>
<evidence type="ECO:0000256" key="6">
    <source>
        <dbReference type="ARBA" id="ARBA00022918"/>
    </source>
</evidence>
<keyword evidence="4" id="KW-0255">Endonuclease</keyword>
<proteinExistence type="predicted"/>
<dbReference type="Pfam" id="PF17917">
    <property type="entry name" value="RT_RNaseH"/>
    <property type="match status" value="1"/>
</dbReference>
<dbReference type="SUPFAM" id="SSF56672">
    <property type="entry name" value="DNA/RNA polymerases"/>
    <property type="match status" value="1"/>
</dbReference>
<dbReference type="InterPro" id="IPR041373">
    <property type="entry name" value="RT_RNaseH"/>
</dbReference>
<sequence>MLRLPDLDLPFEVQIDASDRALGGVLVQEGHSVVFESRKLNNAEQRYSTHEKEMTIVVHCLQQWRHYLLRSIFIVVIDNVANTFFKTQKKLSPRQARWKEVIAYITALSEVISDFNENIKQGGKKVLAGGRSLCGKRRKMMDKTERKKATGLLQPLPIPERPWDNIFMDFITRFLKVHDFKSAFVVVDRFSKYAVFVPAPNACPTRKWLSRFWVELFKLLGSKLKFSTVNHPQTDGPDREDQRLAGGIPQALSTGMSPFELAIGVQPRMPLEDSLEKVARRMKKYADRDCRPLEFQVGDKATYMLKLPERLKLHPTFHASFLKPYHEDLDAKRVQRKRVPFLVMKQFDQEIEKILDHRIIRPWDIAERTGELISWFSGRDFRSKSYLGERCYLVAF</sequence>
<evidence type="ECO:0000313" key="9">
    <source>
        <dbReference type="Proteomes" id="UP000288805"/>
    </source>
</evidence>
<dbReference type="GO" id="GO:0003964">
    <property type="term" value="F:RNA-directed DNA polymerase activity"/>
    <property type="evidence" value="ECO:0007669"/>
    <property type="project" value="UniProtKB-KW"/>
</dbReference>
<dbReference type="InterPro" id="IPR043502">
    <property type="entry name" value="DNA/RNA_pol_sf"/>
</dbReference>
<dbReference type="GO" id="GO:0004519">
    <property type="term" value="F:endonuclease activity"/>
    <property type="evidence" value="ECO:0007669"/>
    <property type="project" value="UniProtKB-KW"/>
</dbReference>
<dbReference type="SUPFAM" id="SSF53098">
    <property type="entry name" value="Ribonuclease H-like"/>
    <property type="match status" value="1"/>
</dbReference>
<feature type="domain" description="Reverse transcriptase RNase H-like" evidence="7">
    <location>
        <begin position="6"/>
        <end position="102"/>
    </location>
</feature>
<dbReference type="Proteomes" id="UP000288805">
    <property type="component" value="Unassembled WGS sequence"/>
</dbReference>
<evidence type="ECO:0000256" key="4">
    <source>
        <dbReference type="ARBA" id="ARBA00022759"/>
    </source>
</evidence>
<evidence type="ECO:0000256" key="5">
    <source>
        <dbReference type="ARBA" id="ARBA00022801"/>
    </source>
</evidence>
<dbReference type="Gene3D" id="3.10.20.370">
    <property type="match status" value="1"/>
</dbReference>
<dbReference type="CDD" id="cd09274">
    <property type="entry name" value="RNase_HI_RT_Ty3"/>
    <property type="match status" value="1"/>
</dbReference>
<dbReference type="PANTHER" id="PTHR35046:SF23">
    <property type="entry name" value="NUCLEOTIDYLTRANSFERASE, RIBONUCLEASE H"/>
    <property type="match status" value="1"/>
</dbReference>
<accession>A0A438I5X0</accession>
<protein>
    <submittedName>
        <fullName evidence="8">Retrovirus-related Pol polyprotein from transposon 297</fullName>
    </submittedName>
</protein>
<keyword evidence="6" id="KW-0695">RNA-directed DNA polymerase</keyword>
<keyword evidence="1" id="KW-0808">Transferase</keyword>
<organism evidence="8 9">
    <name type="scientific">Vitis vinifera</name>
    <name type="common">Grape</name>
    <dbReference type="NCBI Taxonomy" id="29760"/>
    <lineage>
        <taxon>Eukaryota</taxon>
        <taxon>Viridiplantae</taxon>
        <taxon>Streptophyta</taxon>
        <taxon>Embryophyta</taxon>
        <taxon>Tracheophyta</taxon>
        <taxon>Spermatophyta</taxon>
        <taxon>Magnoliopsida</taxon>
        <taxon>eudicotyledons</taxon>
        <taxon>Gunneridae</taxon>
        <taxon>Pentapetalae</taxon>
        <taxon>rosids</taxon>
        <taxon>Vitales</taxon>
        <taxon>Vitaceae</taxon>
        <taxon>Viteae</taxon>
        <taxon>Vitis</taxon>
    </lineage>
</organism>
<keyword evidence="5" id="KW-0378">Hydrolase</keyword>
<keyword evidence="2" id="KW-0548">Nucleotidyltransferase</keyword>
<name>A0A438I5X0_VITVI</name>
<evidence type="ECO:0000256" key="2">
    <source>
        <dbReference type="ARBA" id="ARBA00022695"/>
    </source>
</evidence>
<evidence type="ECO:0000313" key="8">
    <source>
        <dbReference type="EMBL" id="RVW92103.1"/>
    </source>
</evidence>
<reference evidence="8 9" key="1">
    <citation type="journal article" date="2018" name="PLoS Genet.">
        <title>Population sequencing reveals clonal diversity and ancestral inbreeding in the grapevine cultivar Chardonnay.</title>
        <authorList>
            <person name="Roach M.J."/>
            <person name="Johnson D.L."/>
            <person name="Bohlmann J."/>
            <person name="van Vuuren H.J."/>
            <person name="Jones S.J."/>
            <person name="Pretorius I.S."/>
            <person name="Schmidt S.A."/>
            <person name="Borneman A.R."/>
        </authorList>
    </citation>
    <scope>NUCLEOTIDE SEQUENCE [LARGE SCALE GENOMIC DNA]</scope>
    <source>
        <strain evidence="9">cv. Chardonnay</strain>
        <tissue evidence="8">Leaf</tissue>
    </source>
</reference>
<dbReference type="GO" id="GO:0003676">
    <property type="term" value="F:nucleic acid binding"/>
    <property type="evidence" value="ECO:0007669"/>
    <property type="project" value="InterPro"/>
</dbReference>
<dbReference type="PANTHER" id="PTHR35046">
    <property type="entry name" value="ZINC KNUCKLE (CCHC-TYPE) FAMILY PROTEIN"/>
    <property type="match status" value="1"/>
</dbReference>
<dbReference type="InterPro" id="IPR036397">
    <property type="entry name" value="RNaseH_sf"/>
</dbReference>
<evidence type="ECO:0000256" key="1">
    <source>
        <dbReference type="ARBA" id="ARBA00022679"/>
    </source>
</evidence>
<dbReference type="EMBL" id="QGNW01000140">
    <property type="protein sequence ID" value="RVW92103.1"/>
    <property type="molecule type" value="Genomic_DNA"/>
</dbReference>
<dbReference type="GO" id="GO:0016787">
    <property type="term" value="F:hydrolase activity"/>
    <property type="evidence" value="ECO:0007669"/>
    <property type="project" value="UniProtKB-KW"/>
</dbReference>
<dbReference type="AlphaFoldDB" id="A0A438I5X0"/>
<evidence type="ECO:0000256" key="3">
    <source>
        <dbReference type="ARBA" id="ARBA00022722"/>
    </source>
</evidence>
<keyword evidence="3" id="KW-0540">Nuclease</keyword>
<comment type="caution">
    <text evidence="8">The sequence shown here is derived from an EMBL/GenBank/DDBJ whole genome shotgun (WGS) entry which is preliminary data.</text>
</comment>